<dbReference type="Pfam" id="PF17657">
    <property type="entry name" value="DNA_pol3_finger"/>
    <property type="match status" value="1"/>
</dbReference>
<dbReference type="Pfam" id="PF07733">
    <property type="entry name" value="DNA_pol3_alpha"/>
    <property type="match status" value="1"/>
</dbReference>
<dbReference type="InterPro" id="IPR004013">
    <property type="entry name" value="PHP_dom"/>
</dbReference>
<dbReference type="GO" id="GO:0003676">
    <property type="term" value="F:nucleic acid binding"/>
    <property type="evidence" value="ECO:0007669"/>
    <property type="project" value="InterPro"/>
</dbReference>
<dbReference type="InterPro" id="IPR029460">
    <property type="entry name" value="DNAPol_HHH"/>
</dbReference>
<evidence type="ECO:0000256" key="7">
    <source>
        <dbReference type="ARBA" id="ARBA00022705"/>
    </source>
</evidence>
<evidence type="ECO:0000256" key="11">
    <source>
        <dbReference type="SAM" id="MobiDB-lite"/>
    </source>
</evidence>
<feature type="domain" description="Polymerase/histidinol phosphatase N-terminal" evidence="12">
    <location>
        <begin position="4"/>
        <end position="71"/>
    </location>
</feature>
<keyword evidence="7" id="KW-0235">DNA replication</keyword>
<organism evidence="13 14">
    <name type="scientific">Yeguia hominis</name>
    <dbReference type="NCBI Taxonomy" id="2763662"/>
    <lineage>
        <taxon>Bacteria</taxon>
        <taxon>Bacillati</taxon>
        <taxon>Bacillota</taxon>
        <taxon>Clostridia</taxon>
        <taxon>Eubacteriales</taxon>
        <taxon>Yeguiaceae</taxon>
        <taxon>Yeguia</taxon>
    </lineage>
</organism>
<dbReference type="AlphaFoldDB" id="A0A926D8X4"/>
<comment type="subcellular location">
    <subcellularLocation>
        <location evidence="1">Cytoplasm</location>
    </subcellularLocation>
</comment>
<keyword evidence="14" id="KW-1185">Reference proteome</keyword>
<sequence length="1174" mass="131251">MGFVHLHLHTEYSLLDGACRIEQALDAAKAMGQTALAITDHGAMYGVIDFYKAAQKRGIKPIVGCEVYVAKRTRFDKVHAFDAENRHLVLLCKNETGYKNLITLVSQSWTEGFYNKPRVDLELLRKHSDGLIALSACLAGEIPRAILAGDLAGARAAALRYREIFGADNFYLELQDHGLPEQKRVLPQLTQLAQELSIPLVATNDCHYIAREDSRMHKVLLCIQTGRTVDDPNAMEFGSDEFYMKSEAEMRELFPEYPEAFDNTLEIAARCNLEIEFGKTKLPRFEAPGGEDSTAYFRRKCQEGLREKYGKHPDPAVLDRLAYELDVIEKMGYVNYYLIVNDYVQYAKSVGIPVGPGRGSGAGSLAAYCIGITGIDPIRYQLLFERFLNPERVSMPDFDIDFSDERRQEMIDYVVRKYGSDRVAQIVAFDTMAARAAVRDVGRALAIPYAAVDSVAKLIPRVLKVTLDGVLQAQPGSPEYAPDFRARYEADPQTRELIDMARKIEGMPRHTTTHAAGVVITDRPVRDYVPLAKNDEATVTQYTMTALDELGLIKMDFLGLRNLSVIDDAVKMIRRTVPDCDIEKIPEDDPAVFAMISAGQTVGVFQFESPGMKRLLIQSRPESIEDLIAVISLFRPGPMSFIPTYVENRHHPERVRYRHPKLAGILGVTYGCVIYQEQVMQICRELAGYSLGRADVVRRAMSKKKADVMERERQIFIYGLTREDGTVEVDGCIRRGVDEDTAKALWSEMESFASYAFNKSHAAAYSVVAYRTAWLKCHYPREYMAALLTSVLGDTDKVVGYIAECTRLGIRVLPPHVNESQNGFSVSGRDIRFGLQAVKNLGKGFIDGLIREREFGGKFESFYAFCKRMYGKELNRRALESLVQCGALDHLGNNRKEMLYAAGGLLDTLDETKRRNVEGQIGFFDLTAGNQESAYSIKAYEEFPESERLAMEKDVTGLYLSGHPMAPYLPFYAGRELTRTDALSEEDGPVRDGDRVTVLGMVVSVKFKTTKAGGTMAFAVLEDCFGSVELLLFPNTLSEYGALLTEGKAVRAYGRVSSSENRGVSLVCERLLPPPSLTEPPEPAEPAESAKTPQEPQKSRRPGLYLRISGEEAPAYRKAMQYLAIFDGTTPLYVFCEDTQKLKAAPAGRWVDVNPILLRELKKLLGEKNVALRE</sequence>
<proteinExistence type="inferred from homology"/>
<dbReference type="SUPFAM" id="SSF89550">
    <property type="entry name" value="PHP domain-like"/>
    <property type="match status" value="1"/>
</dbReference>
<evidence type="ECO:0000256" key="10">
    <source>
        <dbReference type="ARBA" id="ARBA00049244"/>
    </source>
</evidence>
<comment type="similarity">
    <text evidence="2">Belongs to the DNA polymerase type-C family. DnaE subfamily.</text>
</comment>
<dbReference type="Proteomes" id="UP000651482">
    <property type="component" value="Unassembled WGS sequence"/>
</dbReference>
<dbReference type="GO" id="GO:0008408">
    <property type="term" value="F:3'-5' exonuclease activity"/>
    <property type="evidence" value="ECO:0007669"/>
    <property type="project" value="InterPro"/>
</dbReference>
<comment type="function">
    <text evidence="9">DNA polymerase III is a complex, multichain enzyme responsible for most of the replicative synthesis in bacteria. This DNA polymerase also exhibits 3' to 5' exonuclease activity. The alpha chain is the DNA polymerase.</text>
</comment>
<dbReference type="GO" id="GO:0003887">
    <property type="term" value="F:DNA-directed DNA polymerase activity"/>
    <property type="evidence" value="ECO:0007669"/>
    <property type="project" value="UniProtKB-KW"/>
</dbReference>
<evidence type="ECO:0000256" key="4">
    <source>
        <dbReference type="ARBA" id="ARBA00019114"/>
    </source>
</evidence>
<dbReference type="Pfam" id="PF01336">
    <property type="entry name" value="tRNA_anti-codon"/>
    <property type="match status" value="1"/>
</dbReference>
<evidence type="ECO:0000313" key="13">
    <source>
        <dbReference type="EMBL" id="MBC8533502.1"/>
    </source>
</evidence>
<dbReference type="InterPro" id="IPR040982">
    <property type="entry name" value="DNA_pol3_finger"/>
</dbReference>
<evidence type="ECO:0000256" key="8">
    <source>
        <dbReference type="ARBA" id="ARBA00022932"/>
    </source>
</evidence>
<dbReference type="InterPro" id="IPR011708">
    <property type="entry name" value="DNA_pol3_alpha_NTPase_dom"/>
</dbReference>
<feature type="compositionally biased region" description="Pro residues" evidence="11">
    <location>
        <begin position="1072"/>
        <end position="1084"/>
    </location>
</feature>
<dbReference type="GO" id="GO:0005737">
    <property type="term" value="C:cytoplasm"/>
    <property type="evidence" value="ECO:0007669"/>
    <property type="project" value="UniProtKB-SubCell"/>
</dbReference>
<evidence type="ECO:0000313" key="14">
    <source>
        <dbReference type="Proteomes" id="UP000651482"/>
    </source>
</evidence>
<dbReference type="NCBIfam" id="NF005298">
    <property type="entry name" value="PRK06826.1"/>
    <property type="match status" value="1"/>
</dbReference>
<evidence type="ECO:0000259" key="12">
    <source>
        <dbReference type="SMART" id="SM00481"/>
    </source>
</evidence>
<dbReference type="Pfam" id="PF02811">
    <property type="entry name" value="PHP"/>
    <property type="match status" value="1"/>
</dbReference>
<keyword evidence="6 13" id="KW-0548">Nucleotidyltransferase</keyword>
<accession>A0A926D8X4</accession>
<feature type="region of interest" description="Disordered" evidence="11">
    <location>
        <begin position="1071"/>
        <end position="1104"/>
    </location>
</feature>
<dbReference type="Gene3D" id="1.10.150.870">
    <property type="match status" value="1"/>
</dbReference>
<dbReference type="CDD" id="cd12113">
    <property type="entry name" value="PHP_PolIIIA_DnaE3"/>
    <property type="match status" value="1"/>
</dbReference>
<dbReference type="PANTHER" id="PTHR32294">
    <property type="entry name" value="DNA POLYMERASE III SUBUNIT ALPHA"/>
    <property type="match status" value="1"/>
</dbReference>
<dbReference type="Gene3D" id="1.10.10.1600">
    <property type="entry name" value="Bacterial DNA polymerase III alpha subunit, thumb domain"/>
    <property type="match status" value="1"/>
</dbReference>
<evidence type="ECO:0000256" key="1">
    <source>
        <dbReference type="ARBA" id="ARBA00004496"/>
    </source>
</evidence>
<dbReference type="CDD" id="cd04485">
    <property type="entry name" value="DnaE_OBF"/>
    <property type="match status" value="1"/>
</dbReference>
<evidence type="ECO:0000256" key="3">
    <source>
        <dbReference type="ARBA" id="ARBA00012417"/>
    </source>
</evidence>
<reference evidence="13" key="1">
    <citation type="submission" date="2020-08" db="EMBL/GenBank/DDBJ databases">
        <title>Genome public.</title>
        <authorList>
            <person name="Liu C."/>
            <person name="Sun Q."/>
        </authorList>
    </citation>
    <scope>NUCLEOTIDE SEQUENCE</scope>
    <source>
        <strain evidence="13">NSJ-40</strain>
    </source>
</reference>
<evidence type="ECO:0000256" key="5">
    <source>
        <dbReference type="ARBA" id="ARBA00022679"/>
    </source>
</evidence>
<keyword evidence="8" id="KW-0239">DNA-directed DNA polymerase</keyword>
<dbReference type="InterPro" id="IPR016195">
    <property type="entry name" value="Pol/histidinol_Pase-like"/>
</dbReference>
<dbReference type="InterPro" id="IPR004805">
    <property type="entry name" value="DnaE2/DnaE/PolC"/>
</dbReference>
<comment type="caution">
    <text evidence="13">The sequence shown here is derived from an EMBL/GenBank/DDBJ whole genome shotgun (WGS) entry which is preliminary data.</text>
</comment>
<dbReference type="EMBL" id="JACRSN010000006">
    <property type="protein sequence ID" value="MBC8533502.1"/>
    <property type="molecule type" value="Genomic_DNA"/>
</dbReference>
<dbReference type="InterPro" id="IPR003141">
    <property type="entry name" value="Pol/His_phosphatase_N"/>
</dbReference>
<dbReference type="NCBIfam" id="NF004226">
    <property type="entry name" value="PRK05673.1"/>
    <property type="match status" value="1"/>
</dbReference>
<dbReference type="GO" id="GO:0006260">
    <property type="term" value="P:DNA replication"/>
    <property type="evidence" value="ECO:0007669"/>
    <property type="project" value="UniProtKB-KW"/>
</dbReference>
<protein>
    <recommendedName>
        <fullName evidence="4">DNA polymerase III subunit alpha</fullName>
        <ecNumber evidence="3">2.7.7.7</ecNumber>
    </recommendedName>
</protein>
<dbReference type="SMART" id="SM00481">
    <property type="entry name" value="POLIIIAc"/>
    <property type="match status" value="1"/>
</dbReference>
<evidence type="ECO:0000256" key="9">
    <source>
        <dbReference type="ARBA" id="ARBA00025611"/>
    </source>
</evidence>
<dbReference type="RefSeq" id="WP_249318916.1">
    <property type="nucleotide sequence ID" value="NZ_JACRSN010000006.1"/>
</dbReference>
<dbReference type="InterPro" id="IPR041931">
    <property type="entry name" value="DNA_pol3_alpha_thumb_dom"/>
</dbReference>
<evidence type="ECO:0000256" key="2">
    <source>
        <dbReference type="ARBA" id="ARBA00009496"/>
    </source>
</evidence>
<dbReference type="Gene3D" id="3.20.20.140">
    <property type="entry name" value="Metal-dependent hydrolases"/>
    <property type="match status" value="1"/>
</dbReference>
<dbReference type="Pfam" id="PF14579">
    <property type="entry name" value="HHH_6"/>
    <property type="match status" value="1"/>
</dbReference>
<gene>
    <name evidence="13" type="ORF">IAG03_05685</name>
</gene>
<dbReference type="InterPro" id="IPR004365">
    <property type="entry name" value="NA-bd_OB_tRNA"/>
</dbReference>
<evidence type="ECO:0000256" key="6">
    <source>
        <dbReference type="ARBA" id="ARBA00022695"/>
    </source>
</evidence>
<keyword evidence="5 13" id="KW-0808">Transferase</keyword>
<dbReference type="NCBIfam" id="TIGR00594">
    <property type="entry name" value="polc"/>
    <property type="match status" value="1"/>
</dbReference>
<name>A0A926D8X4_9FIRM</name>
<dbReference type="PANTHER" id="PTHR32294:SF0">
    <property type="entry name" value="DNA POLYMERASE III SUBUNIT ALPHA"/>
    <property type="match status" value="1"/>
</dbReference>
<comment type="catalytic activity">
    <reaction evidence="10">
        <text>DNA(n) + a 2'-deoxyribonucleoside 5'-triphosphate = DNA(n+1) + diphosphate</text>
        <dbReference type="Rhea" id="RHEA:22508"/>
        <dbReference type="Rhea" id="RHEA-COMP:17339"/>
        <dbReference type="Rhea" id="RHEA-COMP:17340"/>
        <dbReference type="ChEBI" id="CHEBI:33019"/>
        <dbReference type="ChEBI" id="CHEBI:61560"/>
        <dbReference type="ChEBI" id="CHEBI:173112"/>
        <dbReference type="EC" id="2.7.7.7"/>
    </reaction>
</comment>
<dbReference type="EC" id="2.7.7.7" evidence="3"/>